<dbReference type="SUPFAM" id="SSF53850">
    <property type="entry name" value="Periplasmic binding protein-like II"/>
    <property type="match status" value="1"/>
</dbReference>
<evidence type="ECO:0000313" key="7">
    <source>
        <dbReference type="Proteomes" id="UP001060164"/>
    </source>
</evidence>
<keyword evidence="7" id="KW-1185">Reference proteome</keyword>
<dbReference type="SUPFAM" id="SSF46785">
    <property type="entry name" value="Winged helix' DNA-binding domain"/>
    <property type="match status" value="1"/>
</dbReference>
<protein>
    <submittedName>
        <fullName evidence="6">LysR family transcriptional regulator</fullName>
    </submittedName>
</protein>
<dbReference type="Pfam" id="PF03466">
    <property type="entry name" value="LysR_substrate"/>
    <property type="match status" value="1"/>
</dbReference>
<dbReference type="InterPro" id="IPR005119">
    <property type="entry name" value="LysR_subst-bd"/>
</dbReference>
<dbReference type="Gene3D" id="3.40.190.290">
    <property type="match status" value="1"/>
</dbReference>
<evidence type="ECO:0000256" key="4">
    <source>
        <dbReference type="ARBA" id="ARBA00023163"/>
    </source>
</evidence>
<dbReference type="PRINTS" id="PR00039">
    <property type="entry name" value="HTHLYSR"/>
</dbReference>
<dbReference type="Pfam" id="PF00126">
    <property type="entry name" value="HTH_1"/>
    <property type="match status" value="1"/>
</dbReference>
<evidence type="ECO:0000259" key="5">
    <source>
        <dbReference type="PROSITE" id="PS50931"/>
    </source>
</evidence>
<dbReference type="PROSITE" id="PS50931">
    <property type="entry name" value="HTH_LYSR"/>
    <property type="match status" value="1"/>
</dbReference>
<dbReference type="Proteomes" id="UP001060164">
    <property type="component" value="Chromosome"/>
</dbReference>
<sequence>MTLKHMNIFVRVYQNQSITKAAQELHMVQPAVSIAIKELEKYYGIQLFDRISRHIYPTEHGKRFYQYALHIVSLFDEMEAQIKDWDNLGEFRVGSSITIGTSFLPLKIREFHRLYPSIKVSAHIKNSETIIQYILDNQLDIALVEGSVSNPQIVQQPFLSDHLCLIAASDHPLSARQSVTTAELEPYDFLLREPGSAGRNMIAGIFAGHNLNIRLIWESASTQALVCGVKNGLGLSVLPYMLIRDELSKGTIRSITISDADLSREYYIIYHKNKYLSRSAKDFIRLCQNPSGE</sequence>
<dbReference type="PANTHER" id="PTHR30126">
    <property type="entry name" value="HTH-TYPE TRANSCRIPTIONAL REGULATOR"/>
    <property type="match status" value="1"/>
</dbReference>
<keyword evidence="3" id="KW-0238">DNA-binding</keyword>
<dbReference type="CDD" id="cd08420">
    <property type="entry name" value="PBP2_CysL_like"/>
    <property type="match status" value="1"/>
</dbReference>
<evidence type="ECO:0000256" key="1">
    <source>
        <dbReference type="ARBA" id="ARBA00009437"/>
    </source>
</evidence>
<accession>A0ABY5VH92</accession>
<comment type="similarity">
    <text evidence="1">Belongs to the LysR transcriptional regulatory family.</text>
</comment>
<keyword evidence="2" id="KW-0805">Transcription regulation</keyword>
<name>A0ABY5VH92_9FIRM</name>
<evidence type="ECO:0000256" key="2">
    <source>
        <dbReference type="ARBA" id="ARBA00023015"/>
    </source>
</evidence>
<gene>
    <name evidence="6" type="ORF">NQ502_18465</name>
</gene>
<keyword evidence="4" id="KW-0804">Transcription</keyword>
<proteinExistence type="inferred from homology"/>
<dbReference type="EMBL" id="CP102290">
    <property type="protein sequence ID" value="UWP59316.1"/>
    <property type="molecule type" value="Genomic_DNA"/>
</dbReference>
<reference evidence="6" key="1">
    <citation type="journal article" date="2022" name="Cell">
        <title>Design, construction, and in vivo augmentation of a complex gut microbiome.</title>
        <authorList>
            <person name="Cheng A.G."/>
            <person name="Ho P.Y."/>
            <person name="Aranda-Diaz A."/>
            <person name="Jain S."/>
            <person name="Yu F.B."/>
            <person name="Meng X."/>
            <person name="Wang M."/>
            <person name="Iakiviak M."/>
            <person name="Nagashima K."/>
            <person name="Zhao A."/>
            <person name="Murugkar P."/>
            <person name="Patil A."/>
            <person name="Atabakhsh K."/>
            <person name="Weakley A."/>
            <person name="Yan J."/>
            <person name="Brumbaugh A.R."/>
            <person name="Higginbottom S."/>
            <person name="Dimas A."/>
            <person name="Shiver A.L."/>
            <person name="Deutschbauer A."/>
            <person name="Neff N."/>
            <person name="Sonnenburg J.L."/>
            <person name="Huang K.C."/>
            <person name="Fischbach M.A."/>
        </authorList>
    </citation>
    <scope>NUCLEOTIDE SEQUENCE</scope>
    <source>
        <strain evidence="6">DSM 19829</strain>
    </source>
</reference>
<dbReference type="PANTHER" id="PTHR30126:SF40">
    <property type="entry name" value="HTH-TYPE TRANSCRIPTIONAL REGULATOR GLTR"/>
    <property type="match status" value="1"/>
</dbReference>
<dbReference type="InterPro" id="IPR036390">
    <property type="entry name" value="WH_DNA-bd_sf"/>
</dbReference>
<dbReference type="RefSeq" id="WP_028527941.1">
    <property type="nucleotide sequence ID" value="NZ_CABLBR010000006.1"/>
</dbReference>
<dbReference type="InterPro" id="IPR036388">
    <property type="entry name" value="WH-like_DNA-bd_sf"/>
</dbReference>
<dbReference type="InterPro" id="IPR000847">
    <property type="entry name" value="LysR_HTH_N"/>
</dbReference>
<evidence type="ECO:0000313" key="6">
    <source>
        <dbReference type="EMBL" id="UWP59316.1"/>
    </source>
</evidence>
<dbReference type="Gene3D" id="1.10.10.10">
    <property type="entry name" value="Winged helix-like DNA-binding domain superfamily/Winged helix DNA-binding domain"/>
    <property type="match status" value="1"/>
</dbReference>
<feature type="domain" description="HTH lysR-type" evidence="5">
    <location>
        <begin position="1"/>
        <end position="58"/>
    </location>
</feature>
<organism evidence="6 7">
    <name type="scientific">Ruminococcus gauvreauii</name>
    <dbReference type="NCBI Taxonomy" id="438033"/>
    <lineage>
        <taxon>Bacteria</taxon>
        <taxon>Bacillati</taxon>
        <taxon>Bacillota</taxon>
        <taxon>Clostridia</taxon>
        <taxon>Eubacteriales</taxon>
        <taxon>Oscillospiraceae</taxon>
        <taxon>Ruminococcus</taxon>
    </lineage>
</organism>
<evidence type="ECO:0000256" key="3">
    <source>
        <dbReference type="ARBA" id="ARBA00023125"/>
    </source>
</evidence>